<reference evidence="18" key="1">
    <citation type="submission" date="2020-10" db="EMBL/GenBank/DDBJ databases">
        <title>Unveiling of a novel bifunctional photoreceptor, Dualchrome1, isolated from a cosmopolitan green alga.</title>
        <authorList>
            <person name="Suzuki S."/>
            <person name="Kawachi M."/>
        </authorList>
    </citation>
    <scope>NUCLEOTIDE SEQUENCE</scope>
    <source>
        <strain evidence="18">NIES 2893</strain>
    </source>
</reference>
<dbReference type="EC" id="2.7.11.22" evidence="4"/>
<evidence type="ECO:0000256" key="10">
    <source>
        <dbReference type="ARBA" id="ARBA00022840"/>
    </source>
</evidence>
<keyword evidence="7" id="KW-0479">Metal-binding</keyword>
<keyword evidence="19" id="KW-1185">Reference proteome</keyword>
<evidence type="ECO:0000256" key="15">
    <source>
        <dbReference type="ARBA" id="ARBA00049280"/>
    </source>
</evidence>
<evidence type="ECO:0000256" key="14">
    <source>
        <dbReference type="ARBA" id="ARBA00048367"/>
    </source>
</evidence>
<evidence type="ECO:0000256" key="4">
    <source>
        <dbReference type="ARBA" id="ARBA00012425"/>
    </source>
</evidence>
<dbReference type="FunFam" id="1.10.510.10:FF:000408">
    <property type="entry name" value="Serine/threonine-protein kinase SSN3"/>
    <property type="match status" value="1"/>
</dbReference>
<proteinExistence type="inferred from homology"/>
<dbReference type="GO" id="GO:0005524">
    <property type="term" value="F:ATP binding"/>
    <property type="evidence" value="ECO:0007669"/>
    <property type="project" value="UniProtKB-KW"/>
</dbReference>
<keyword evidence="9" id="KW-0418">Kinase</keyword>
<keyword evidence="8" id="KW-0547">Nucleotide-binding</keyword>
<evidence type="ECO:0000259" key="17">
    <source>
        <dbReference type="PROSITE" id="PS50011"/>
    </source>
</evidence>
<evidence type="ECO:0000256" key="1">
    <source>
        <dbReference type="ARBA" id="ARBA00004123"/>
    </source>
</evidence>
<comment type="similarity">
    <text evidence="2">Belongs to the protein kinase superfamily. CMGC Ser/Thr protein kinase family. CDC2/CDKX subfamily.</text>
</comment>
<evidence type="ECO:0000256" key="16">
    <source>
        <dbReference type="SAM" id="MobiDB-lite"/>
    </source>
</evidence>
<evidence type="ECO:0000256" key="7">
    <source>
        <dbReference type="ARBA" id="ARBA00022723"/>
    </source>
</evidence>
<dbReference type="Proteomes" id="UP000660262">
    <property type="component" value="Unassembled WGS sequence"/>
</dbReference>
<evidence type="ECO:0000256" key="6">
    <source>
        <dbReference type="ARBA" id="ARBA00022679"/>
    </source>
</evidence>
<dbReference type="GO" id="GO:0016592">
    <property type="term" value="C:mediator complex"/>
    <property type="evidence" value="ECO:0007669"/>
    <property type="project" value="TreeGrafter"/>
</dbReference>
<evidence type="ECO:0000313" key="19">
    <source>
        <dbReference type="Proteomes" id="UP000660262"/>
    </source>
</evidence>
<evidence type="ECO:0000256" key="8">
    <source>
        <dbReference type="ARBA" id="ARBA00022741"/>
    </source>
</evidence>
<evidence type="ECO:0000256" key="9">
    <source>
        <dbReference type="ARBA" id="ARBA00022777"/>
    </source>
</evidence>
<dbReference type="InterPro" id="IPR008271">
    <property type="entry name" value="Ser/Thr_kinase_AS"/>
</dbReference>
<comment type="catalytic activity">
    <reaction evidence="13">
        <text>L-threonyl-[protein] + ATP = O-phospho-L-threonyl-[protein] + ADP + H(+)</text>
        <dbReference type="Rhea" id="RHEA:46608"/>
        <dbReference type="Rhea" id="RHEA-COMP:11060"/>
        <dbReference type="Rhea" id="RHEA-COMP:11605"/>
        <dbReference type="ChEBI" id="CHEBI:15378"/>
        <dbReference type="ChEBI" id="CHEBI:30013"/>
        <dbReference type="ChEBI" id="CHEBI:30616"/>
        <dbReference type="ChEBI" id="CHEBI:61977"/>
        <dbReference type="ChEBI" id="CHEBI:456216"/>
        <dbReference type="EC" id="2.7.11.22"/>
    </reaction>
</comment>
<comment type="caution">
    <text evidence="18">The sequence shown here is derived from an EMBL/GenBank/DDBJ whole genome shotgun (WGS) entry which is preliminary data.</text>
</comment>
<dbReference type="SMART" id="SM00220">
    <property type="entry name" value="S_TKc"/>
    <property type="match status" value="1"/>
</dbReference>
<keyword evidence="11" id="KW-0539">Nucleus</keyword>
<dbReference type="InterPro" id="IPR000719">
    <property type="entry name" value="Prot_kinase_dom"/>
</dbReference>
<evidence type="ECO:0000256" key="2">
    <source>
        <dbReference type="ARBA" id="ARBA00006485"/>
    </source>
</evidence>
<comment type="catalytic activity">
    <reaction evidence="15">
        <text>[DNA-directed RNA polymerase] + ATP = phospho-[DNA-directed RNA polymerase] + ADP + H(+)</text>
        <dbReference type="Rhea" id="RHEA:10216"/>
        <dbReference type="Rhea" id="RHEA-COMP:11321"/>
        <dbReference type="Rhea" id="RHEA-COMP:11322"/>
        <dbReference type="ChEBI" id="CHEBI:15378"/>
        <dbReference type="ChEBI" id="CHEBI:30616"/>
        <dbReference type="ChEBI" id="CHEBI:43176"/>
        <dbReference type="ChEBI" id="CHEBI:68546"/>
        <dbReference type="ChEBI" id="CHEBI:456216"/>
        <dbReference type="EC" id="2.7.11.23"/>
    </reaction>
</comment>
<feature type="compositionally biased region" description="Polar residues" evidence="16">
    <location>
        <begin position="493"/>
        <end position="507"/>
    </location>
</feature>
<dbReference type="InterPro" id="IPR050108">
    <property type="entry name" value="CDK"/>
</dbReference>
<evidence type="ECO:0000256" key="3">
    <source>
        <dbReference type="ARBA" id="ARBA00012409"/>
    </source>
</evidence>
<feature type="region of interest" description="Disordered" evidence="16">
    <location>
        <begin position="398"/>
        <end position="417"/>
    </location>
</feature>
<gene>
    <name evidence="18" type="ORF">PPROV_000623200</name>
</gene>
<comment type="catalytic activity">
    <reaction evidence="14">
        <text>L-seryl-[protein] + ATP = O-phospho-L-seryl-[protein] + ADP + H(+)</text>
        <dbReference type="Rhea" id="RHEA:17989"/>
        <dbReference type="Rhea" id="RHEA-COMP:9863"/>
        <dbReference type="Rhea" id="RHEA-COMP:11604"/>
        <dbReference type="ChEBI" id="CHEBI:15378"/>
        <dbReference type="ChEBI" id="CHEBI:29999"/>
        <dbReference type="ChEBI" id="CHEBI:30616"/>
        <dbReference type="ChEBI" id="CHEBI:83421"/>
        <dbReference type="ChEBI" id="CHEBI:456216"/>
        <dbReference type="EC" id="2.7.11.22"/>
    </reaction>
</comment>
<evidence type="ECO:0000256" key="13">
    <source>
        <dbReference type="ARBA" id="ARBA00047811"/>
    </source>
</evidence>
<dbReference type="EC" id="2.7.11.23" evidence="3"/>
<dbReference type="PROSITE" id="PS50011">
    <property type="entry name" value="PROTEIN_KINASE_DOM"/>
    <property type="match status" value="1"/>
</dbReference>
<sequence length="507" mass="53098">MAGGASAASAAVGGGRAAAGAGAAAAAGAGAGAAAGAAAGVSAAAASPGALPSPHPLSLYHVFGRIGEGTYGVVYVATTLSSASGGSASSAAGHPPQKRAELLAGARGADNGAGGSLCALPHVADEDGAAEVGHPRTGASSAGTQRKLALKLLKPTKEFDGVSPTAVREMALLRELNHPHVLRLEAVHVHVEEHVLCMVFNYAEYDLYELIRHHRERLAKSPISLHTVKSLLWQVLQGVEYLHSQWVIHRDLKPSNILVTSEIALGGGGMVKIADFGLARIFQAPLRPLHDNGVVVTIWYRAPELLLGARHYTPALDVWAVGCIFAELTALRPLFQGHEVRRSGAPFQKDQLMRICELLGAPTEEIWPTLGHLPHWAANDENVVAAASEASNSALAEARKRRRLNASTPTPGEPPPLLADAAAMGRGSSAHYLLSKMLTFDPSARLTAQGALNDTYFSLEPIPGRNALRPPEGTGAAVSYPPRRVHTEDRGMPQSSEPAQQQQRGNK</sequence>
<dbReference type="GO" id="GO:0004693">
    <property type="term" value="F:cyclin-dependent protein serine/threonine kinase activity"/>
    <property type="evidence" value="ECO:0007669"/>
    <property type="project" value="UniProtKB-EC"/>
</dbReference>
<dbReference type="Gene3D" id="3.30.200.20">
    <property type="entry name" value="Phosphorylase Kinase, domain 1"/>
    <property type="match status" value="1"/>
</dbReference>
<dbReference type="InterPro" id="IPR011009">
    <property type="entry name" value="Kinase-like_dom_sf"/>
</dbReference>
<evidence type="ECO:0000256" key="5">
    <source>
        <dbReference type="ARBA" id="ARBA00022527"/>
    </source>
</evidence>
<dbReference type="SUPFAM" id="SSF56112">
    <property type="entry name" value="Protein kinase-like (PK-like)"/>
    <property type="match status" value="1"/>
</dbReference>
<evidence type="ECO:0000313" key="18">
    <source>
        <dbReference type="EMBL" id="GHP07490.1"/>
    </source>
</evidence>
<keyword evidence="5" id="KW-0723">Serine/threonine-protein kinase</keyword>
<organism evidence="18 19">
    <name type="scientific">Pycnococcus provasolii</name>
    <dbReference type="NCBI Taxonomy" id="41880"/>
    <lineage>
        <taxon>Eukaryota</taxon>
        <taxon>Viridiplantae</taxon>
        <taxon>Chlorophyta</taxon>
        <taxon>Pseudoscourfieldiophyceae</taxon>
        <taxon>Pseudoscourfieldiales</taxon>
        <taxon>Pycnococcaceae</taxon>
        <taxon>Pycnococcus</taxon>
    </lineage>
</organism>
<accession>A0A830HNX0</accession>
<protein>
    <recommendedName>
        <fullName evidence="12">Cyclin-dependent kinase 8</fullName>
        <ecNumber evidence="4">2.7.11.22</ecNumber>
        <ecNumber evidence="3">2.7.11.23</ecNumber>
    </recommendedName>
</protein>
<evidence type="ECO:0000256" key="12">
    <source>
        <dbReference type="ARBA" id="ARBA00041823"/>
    </source>
</evidence>
<keyword evidence="10" id="KW-0067">ATP-binding</keyword>
<feature type="region of interest" description="Disordered" evidence="16">
    <location>
        <begin position="462"/>
        <end position="507"/>
    </location>
</feature>
<dbReference type="PANTHER" id="PTHR24056:SF495">
    <property type="entry name" value="CYCLIN-DEPENDENT KINASE 8-RELATED"/>
    <property type="match status" value="1"/>
</dbReference>
<dbReference type="PANTHER" id="PTHR24056">
    <property type="entry name" value="CELL DIVISION PROTEIN KINASE"/>
    <property type="match status" value="1"/>
</dbReference>
<dbReference type="Gene3D" id="1.10.510.10">
    <property type="entry name" value="Transferase(Phosphotransferase) domain 1"/>
    <property type="match status" value="1"/>
</dbReference>
<dbReference type="PROSITE" id="PS00108">
    <property type="entry name" value="PROTEIN_KINASE_ST"/>
    <property type="match status" value="1"/>
</dbReference>
<dbReference type="GO" id="GO:0008353">
    <property type="term" value="F:RNA polymerase II CTD heptapeptide repeat kinase activity"/>
    <property type="evidence" value="ECO:0007669"/>
    <property type="project" value="UniProtKB-EC"/>
</dbReference>
<feature type="domain" description="Protein kinase" evidence="17">
    <location>
        <begin position="60"/>
        <end position="457"/>
    </location>
</feature>
<keyword evidence="6" id="KW-0808">Transferase</keyword>
<name>A0A830HNX0_9CHLO</name>
<dbReference type="EMBL" id="BNJQ01000017">
    <property type="protein sequence ID" value="GHP07490.1"/>
    <property type="molecule type" value="Genomic_DNA"/>
</dbReference>
<comment type="subcellular location">
    <subcellularLocation>
        <location evidence="1">Nucleus</location>
    </subcellularLocation>
</comment>
<evidence type="ECO:0000256" key="11">
    <source>
        <dbReference type="ARBA" id="ARBA00023242"/>
    </source>
</evidence>
<dbReference type="OrthoDB" id="6284126at2759"/>
<dbReference type="GO" id="GO:0046872">
    <property type="term" value="F:metal ion binding"/>
    <property type="evidence" value="ECO:0007669"/>
    <property type="project" value="UniProtKB-KW"/>
</dbReference>
<dbReference type="AlphaFoldDB" id="A0A830HNX0"/>
<dbReference type="Pfam" id="PF00069">
    <property type="entry name" value="Pkinase"/>
    <property type="match status" value="1"/>
</dbReference>